<evidence type="ECO:0000256" key="2">
    <source>
        <dbReference type="SAM" id="MobiDB-lite"/>
    </source>
</evidence>
<dbReference type="RefSeq" id="WP_176456060.1">
    <property type="nucleotide sequence ID" value="NZ_LN713927.1"/>
</dbReference>
<dbReference type="GO" id="GO:0007059">
    <property type="term" value="P:chromosome segregation"/>
    <property type="evidence" value="ECO:0007669"/>
    <property type="project" value="TreeGrafter"/>
</dbReference>
<dbReference type="EMBL" id="LN713927">
    <property type="protein sequence ID" value="CEK42501.1"/>
    <property type="molecule type" value="Genomic_DNA"/>
</dbReference>
<accession>A0A0G4E5J4</accession>
<dbReference type="GO" id="GO:0005694">
    <property type="term" value="C:chromosome"/>
    <property type="evidence" value="ECO:0007669"/>
    <property type="project" value="TreeGrafter"/>
</dbReference>
<dbReference type="PANTHER" id="PTHR33375">
    <property type="entry name" value="CHROMOSOME-PARTITIONING PROTEIN PARB-RELATED"/>
    <property type="match status" value="1"/>
</dbReference>
<comment type="similarity">
    <text evidence="1">Belongs to the ParB family.</text>
</comment>
<dbReference type="InterPro" id="IPR036086">
    <property type="entry name" value="ParB/Sulfiredoxin_sf"/>
</dbReference>
<reference evidence="4" key="1">
    <citation type="submission" date="2014-12" db="EMBL/GenBank/DDBJ databases">
        <authorList>
            <person name="Hall J."/>
        </authorList>
    </citation>
    <scope>NUCLEOTIDE SEQUENCE [LARGE SCALE GENOMIC DNA]</scope>
    <source>
        <strain evidence="4">SBW25</strain>
        <plasmid evidence="4">pQBR55</plasmid>
    </source>
</reference>
<dbReference type="SMART" id="SM00470">
    <property type="entry name" value="ParB"/>
    <property type="match status" value="1"/>
</dbReference>
<reference evidence="4" key="2">
    <citation type="submission" date="2015-06" db="EMBL/GenBank/DDBJ databases">
        <title>Environmentally co-occuring mercury resistance plasmids are genetically and phenotypically diverse and confer variable context-dependent fitness effects.</title>
        <authorList>
            <person name="Hall J.P.J."/>
            <person name="Harrison E."/>
            <person name="Lilley A.K."/>
            <person name="Paterson S."/>
            <person name="Spiers A.J."/>
            <person name="Brockhurst M.A."/>
        </authorList>
    </citation>
    <scope>NUCLEOTIDE SEQUENCE [LARGE SCALE GENOMIC DNA]</scope>
    <source>
        <strain evidence="4">SBW25</strain>
        <plasmid evidence="4">pQBR55</plasmid>
    </source>
</reference>
<feature type="domain" description="ParB-like N-terminal" evidence="3">
    <location>
        <begin position="59"/>
        <end position="148"/>
    </location>
</feature>
<dbReference type="SUPFAM" id="SSF110849">
    <property type="entry name" value="ParB/Sulfiredoxin"/>
    <property type="match status" value="1"/>
</dbReference>
<gene>
    <name evidence="4" type="ORF">PQBR55_0122</name>
</gene>
<dbReference type="SUPFAM" id="SSF109709">
    <property type="entry name" value="KorB DNA-binding domain-like"/>
    <property type="match status" value="1"/>
</dbReference>
<dbReference type="Gene3D" id="1.10.10.2830">
    <property type="match status" value="1"/>
</dbReference>
<dbReference type="Pfam" id="PF02195">
    <property type="entry name" value="ParB_N"/>
    <property type="match status" value="1"/>
</dbReference>
<sequence>MVAKSAAKNKEPEVVPPKSQPVKKAGLASQLKESLSQQVGQHRELQPNENDEQGARVAQPLRVDLIDPNPYQPRMSFDAEEIEELAQSIEELGLQSPITVRVKGERFELVTGECRLRAHKVLGRVMISSFVVQIDDETSAANALQENVQRKNLSDFEIFNSIMRMRADFKSSNTIKQKIKISKAHLSRIDAFEVFTPGALEILRKNPKIMGSNTAGSLRSALNLLPELDKTAIDEAFCKALRDLTSNKIKQNAFVNAVLTQLGVNKSPKPKSVSSDIQKEGVAIAYVKDTKKERVIYLDRKEFTEDQFNSIWDYIKSVSPIDKE</sequence>
<evidence type="ECO:0000313" key="4">
    <source>
        <dbReference type="EMBL" id="CEK42501.1"/>
    </source>
</evidence>
<keyword evidence="4" id="KW-0614">Plasmid</keyword>
<evidence type="ECO:0000256" key="1">
    <source>
        <dbReference type="ARBA" id="ARBA00006295"/>
    </source>
</evidence>
<dbReference type="NCBIfam" id="TIGR00180">
    <property type="entry name" value="parB_part"/>
    <property type="match status" value="1"/>
</dbReference>
<proteinExistence type="inferred from homology"/>
<dbReference type="AlphaFoldDB" id="A0A0G4E5J4"/>
<organism evidence="4">
    <name type="scientific">Pseudomonas fluorescens (strain SBW25)</name>
    <dbReference type="NCBI Taxonomy" id="216595"/>
    <lineage>
        <taxon>Bacteria</taxon>
        <taxon>Pseudomonadati</taxon>
        <taxon>Pseudomonadota</taxon>
        <taxon>Gammaproteobacteria</taxon>
        <taxon>Pseudomonadales</taxon>
        <taxon>Pseudomonadaceae</taxon>
        <taxon>Pseudomonas</taxon>
    </lineage>
</organism>
<feature type="compositionally biased region" description="Polar residues" evidence="2">
    <location>
        <begin position="31"/>
        <end position="40"/>
    </location>
</feature>
<dbReference type="InterPro" id="IPR003115">
    <property type="entry name" value="ParB_N"/>
</dbReference>
<dbReference type="Gene3D" id="3.90.1530.30">
    <property type="match status" value="1"/>
</dbReference>
<dbReference type="PANTHER" id="PTHR33375:SF1">
    <property type="entry name" value="CHROMOSOME-PARTITIONING PROTEIN PARB-RELATED"/>
    <property type="match status" value="1"/>
</dbReference>
<name>A0A0G4E5J4_PSEFS</name>
<dbReference type="GO" id="GO:0003677">
    <property type="term" value="F:DNA binding"/>
    <property type="evidence" value="ECO:0007669"/>
    <property type="project" value="InterPro"/>
</dbReference>
<protein>
    <submittedName>
        <fullName evidence="4">Chromosome (Plasmid) partitioning protein ParB / Stage 0 sporulation protein J</fullName>
    </submittedName>
</protein>
<dbReference type="InterPro" id="IPR050336">
    <property type="entry name" value="Chromosome_partition/occlusion"/>
</dbReference>
<dbReference type="InterPro" id="IPR004437">
    <property type="entry name" value="ParB/RepB/Spo0J"/>
</dbReference>
<geneLocation type="plasmid" evidence="4">
    <name>pQBR55</name>
</geneLocation>
<evidence type="ECO:0000259" key="3">
    <source>
        <dbReference type="SMART" id="SM00470"/>
    </source>
</evidence>
<feature type="region of interest" description="Disordered" evidence="2">
    <location>
        <begin position="1"/>
        <end position="56"/>
    </location>
</feature>